<dbReference type="OrthoDB" id="9790710at2"/>
<dbReference type="InterPro" id="IPR050194">
    <property type="entry name" value="Glycosyltransferase_grp1"/>
</dbReference>
<dbReference type="Pfam" id="PF13579">
    <property type="entry name" value="Glyco_trans_4_4"/>
    <property type="match status" value="1"/>
</dbReference>
<keyword evidence="4" id="KW-1185">Reference proteome</keyword>
<dbReference type="Pfam" id="PF00534">
    <property type="entry name" value="Glycos_transf_1"/>
    <property type="match status" value="1"/>
</dbReference>
<dbReference type="InterPro" id="IPR001296">
    <property type="entry name" value="Glyco_trans_1"/>
</dbReference>
<name>A0A3T0N5M3_9RHOB</name>
<evidence type="ECO:0000313" key="3">
    <source>
        <dbReference type="EMBL" id="AZV79340.1"/>
    </source>
</evidence>
<dbReference type="Proteomes" id="UP000283063">
    <property type="component" value="Chromosome"/>
</dbReference>
<sequence>MEVVVNILLIAKAYPPETGGIETYSEEVAKAYADLGHQVTVLTAHPGESGCEQRGSVFVHNVGQGNQLKTFLRMMEWLRHQRDSDYNFVHATSWRVGLPTLLLRPKTPLAVTIHGREVFMVPKALKPVMALVLRRAKLLPTVSQPILNMVRDKTGLPLEQAFSNWNGISFEEEARRLDSKPNGFNIFCMCRMVERKNVATAIVAVSDLIHQGVDLQFDIAGSGPELNSLRKLLSKQATGDRIKLHGRIPDELVPEFYRNAHVFLHPQIATEGGADLEGFGLTIADGMAFGCIPIAGASGGPLDFIRDNETGLLVDGHDIEALKSCLTKLLQSGARRTELSKEAHSFAHSQLTWHRHVLNIIRKI</sequence>
<dbReference type="Gene3D" id="3.40.50.2000">
    <property type="entry name" value="Glycogen Phosphorylase B"/>
    <property type="match status" value="2"/>
</dbReference>
<keyword evidence="3" id="KW-0808">Transferase</keyword>
<dbReference type="PANTHER" id="PTHR45947">
    <property type="entry name" value="SULFOQUINOVOSYL TRANSFERASE SQD2"/>
    <property type="match status" value="1"/>
</dbReference>
<dbReference type="SUPFAM" id="SSF53756">
    <property type="entry name" value="UDP-Glycosyltransferase/glycogen phosphorylase"/>
    <property type="match status" value="1"/>
</dbReference>
<evidence type="ECO:0000259" key="1">
    <source>
        <dbReference type="Pfam" id="PF00534"/>
    </source>
</evidence>
<protein>
    <submittedName>
        <fullName evidence="3">Glycosyltransferase family 1 protein</fullName>
    </submittedName>
</protein>
<evidence type="ECO:0000259" key="2">
    <source>
        <dbReference type="Pfam" id="PF13579"/>
    </source>
</evidence>
<reference evidence="3 4" key="1">
    <citation type="submission" date="2018-10" db="EMBL/GenBank/DDBJ databases">
        <title>Parasedimentitalea marina sp. nov., a psychrophilic bacterium isolated from deep seawater of the New Britain Trench.</title>
        <authorList>
            <person name="Cao J."/>
        </authorList>
    </citation>
    <scope>NUCLEOTIDE SEQUENCE [LARGE SCALE GENOMIC DNA]</scope>
    <source>
        <strain evidence="3 4">W43</strain>
    </source>
</reference>
<feature type="domain" description="Glycosyl transferase family 1" evidence="1">
    <location>
        <begin position="171"/>
        <end position="344"/>
    </location>
</feature>
<gene>
    <name evidence="3" type="ORF">EBB79_16625</name>
</gene>
<dbReference type="KEGG" id="sedi:EBB79_16625"/>
<dbReference type="GO" id="GO:0016757">
    <property type="term" value="F:glycosyltransferase activity"/>
    <property type="evidence" value="ECO:0007669"/>
    <property type="project" value="InterPro"/>
</dbReference>
<dbReference type="PANTHER" id="PTHR45947:SF3">
    <property type="entry name" value="SULFOQUINOVOSYL TRANSFERASE SQD2"/>
    <property type="match status" value="1"/>
</dbReference>
<organism evidence="3 4">
    <name type="scientific">Parasedimentitalea marina</name>
    <dbReference type="NCBI Taxonomy" id="2483033"/>
    <lineage>
        <taxon>Bacteria</taxon>
        <taxon>Pseudomonadati</taxon>
        <taxon>Pseudomonadota</taxon>
        <taxon>Alphaproteobacteria</taxon>
        <taxon>Rhodobacterales</taxon>
        <taxon>Paracoccaceae</taxon>
        <taxon>Parasedimentitalea</taxon>
    </lineage>
</organism>
<dbReference type="AlphaFoldDB" id="A0A3T0N5M3"/>
<evidence type="ECO:0000313" key="4">
    <source>
        <dbReference type="Proteomes" id="UP000283063"/>
    </source>
</evidence>
<dbReference type="CDD" id="cd03801">
    <property type="entry name" value="GT4_PimA-like"/>
    <property type="match status" value="1"/>
</dbReference>
<dbReference type="EMBL" id="CP033219">
    <property type="protein sequence ID" value="AZV79340.1"/>
    <property type="molecule type" value="Genomic_DNA"/>
</dbReference>
<feature type="domain" description="Glycosyltransferase subfamily 4-like N-terminal" evidence="2">
    <location>
        <begin position="19"/>
        <end position="155"/>
    </location>
</feature>
<dbReference type="InterPro" id="IPR028098">
    <property type="entry name" value="Glyco_trans_4-like_N"/>
</dbReference>
<accession>A0A3T0N5M3</accession>
<proteinExistence type="predicted"/>